<keyword evidence="4" id="KW-1185">Reference proteome</keyword>
<dbReference type="NCBIfam" id="TIGR02283">
    <property type="entry name" value="MltB_2"/>
    <property type="match status" value="1"/>
</dbReference>
<evidence type="ECO:0000313" key="3">
    <source>
        <dbReference type="EMBL" id="GIL38567.1"/>
    </source>
</evidence>
<protein>
    <recommendedName>
        <fullName evidence="2">Transglycosylase SLT domain-containing protein</fullName>
    </recommendedName>
</protein>
<dbReference type="FunFam" id="1.10.8.350:FF:000001">
    <property type="entry name" value="Lytic murein transglycosylase B"/>
    <property type="match status" value="1"/>
</dbReference>
<gene>
    <name evidence="3" type="ORF">TMPK1_08040</name>
</gene>
<dbReference type="SUPFAM" id="SSF53955">
    <property type="entry name" value="Lysozyme-like"/>
    <property type="match status" value="1"/>
</dbReference>
<dbReference type="InterPro" id="IPR011970">
    <property type="entry name" value="MltB_2"/>
</dbReference>
<dbReference type="InterPro" id="IPR043426">
    <property type="entry name" value="MltB-like"/>
</dbReference>
<dbReference type="PANTHER" id="PTHR30163">
    <property type="entry name" value="MEMBRANE-BOUND LYTIC MUREIN TRANSGLYCOSYLASE B"/>
    <property type="match status" value="1"/>
</dbReference>
<feature type="signal peptide" evidence="1">
    <location>
        <begin position="1"/>
        <end position="48"/>
    </location>
</feature>
<comment type="caution">
    <text evidence="3">The sequence shown here is derived from an EMBL/GenBank/DDBJ whole genome shotgun (WGS) entry which is preliminary data.</text>
</comment>
<evidence type="ECO:0000313" key="4">
    <source>
        <dbReference type="Proteomes" id="UP000681075"/>
    </source>
</evidence>
<feature type="chain" id="PRO_5035843283" description="Transglycosylase SLT domain-containing protein" evidence="1">
    <location>
        <begin position="49"/>
        <end position="349"/>
    </location>
</feature>
<dbReference type="AlphaFoldDB" id="A0A8S8XB27"/>
<dbReference type="InterPro" id="IPR023346">
    <property type="entry name" value="Lysozyme-like_dom_sf"/>
</dbReference>
<organism evidence="3 4">
    <name type="scientific">Roseiterribacter gracilis</name>
    <dbReference type="NCBI Taxonomy" id="2812848"/>
    <lineage>
        <taxon>Bacteria</taxon>
        <taxon>Pseudomonadati</taxon>
        <taxon>Pseudomonadota</taxon>
        <taxon>Alphaproteobacteria</taxon>
        <taxon>Rhodospirillales</taxon>
        <taxon>Roseiterribacteraceae</taxon>
        <taxon>Roseiterribacter</taxon>
    </lineage>
</organism>
<feature type="domain" description="Transglycosylase SLT" evidence="2">
    <location>
        <begin position="52"/>
        <end position="343"/>
    </location>
</feature>
<proteinExistence type="predicted"/>
<dbReference type="EMBL" id="BOPV01000001">
    <property type="protein sequence ID" value="GIL38567.1"/>
    <property type="molecule type" value="Genomic_DNA"/>
</dbReference>
<dbReference type="Gene3D" id="1.10.530.10">
    <property type="match status" value="1"/>
</dbReference>
<sequence>MRNFSTTELRAPLALLRLGARRYTRLVRRIFLALLLAASLASPNTATAQEDFSAWLEALRVEANQKGIPPYVTDVALDGVKPIPRVVELDRKQPESTITMAQYLANTVSDARVTRGRELLVQHKALLQRISAEYGIAPRTIIALWAMESNYGDVQGNFKVIDALATLAFEGRRAAFFRTELLEALRILAEGHIRPDAMKGSWAGAMGQAQFMPSTFRKWAADGDGDGKRDIWRSTADVFASTANFMRGLGWKGGESWGCEVKLPPNFDRLAIGPDVRKTVDIWRSRGVKKLGGAALPEIAGETSIVQPDGPGGRAFLVGDNFRAVMKWNRSTYFAAAVGLLSDRIGGAP</sequence>
<dbReference type="GO" id="GO:0009253">
    <property type="term" value="P:peptidoglycan catabolic process"/>
    <property type="evidence" value="ECO:0007669"/>
    <property type="project" value="TreeGrafter"/>
</dbReference>
<keyword evidence="1" id="KW-0732">Signal</keyword>
<dbReference type="Gene3D" id="1.10.8.350">
    <property type="entry name" value="Bacterial muramidase"/>
    <property type="match status" value="1"/>
</dbReference>
<dbReference type="InterPro" id="IPR031304">
    <property type="entry name" value="SLT_2"/>
</dbReference>
<name>A0A8S8XB27_9PROT</name>
<dbReference type="CDD" id="cd13399">
    <property type="entry name" value="Slt35-like"/>
    <property type="match status" value="1"/>
</dbReference>
<dbReference type="Proteomes" id="UP000681075">
    <property type="component" value="Unassembled WGS sequence"/>
</dbReference>
<reference evidence="3" key="1">
    <citation type="submission" date="2021-02" db="EMBL/GenBank/DDBJ databases">
        <title>Genome sequence of Rhodospirillales sp. strain TMPK1 isolated from soil.</title>
        <authorList>
            <person name="Nakai R."/>
            <person name="Kusada H."/>
            <person name="Tamaki H."/>
        </authorList>
    </citation>
    <scope>NUCLEOTIDE SEQUENCE</scope>
    <source>
        <strain evidence="3">TMPK1</strain>
    </source>
</reference>
<evidence type="ECO:0000259" key="2">
    <source>
        <dbReference type="Pfam" id="PF13406"/>
    </source>
</evidence>
<accession>A0A8S8XB27</accession>
<dbReference type="PANTHER" id="PTHR30163:SF8">
    <property type="entry name" value="LYTIC MUREIN TRANSGLYCOSYLASE"/>
    <property type="match status" value="1"/>
</dbReference>
<dbReference type="Pfam" id="PF13406">
    <property type="entry name" value="SLT_2"/>
    <property type="match status" value="1"/>
</dbReference>
<evidence type="ECO:0000256" key="1">
    <source>
        <dbReference type="SAM" id="SignalP"/>
    </source>
</evidence>
<dbReference type="GO" id="GO:0008933">
    <property type="term" value="F:peptidoglycan lytic transglycosylase activity"/>
    <property type="evidence" value="ECO:0007669"/>
    <property type="project" value="TreeGrafter"/>
</dbReference>